<dbReference type="AlphaFoldDB" id="A0A941GQM1"/>
<dbReference type="Proteomes" id="UP000767446">
    <property type="component" value="Unassembled WGS sequence"/>
</dbReference>
<dbReference type="Pfam" id="PF07282">
    <property type="entry name" value="Cas12f1-like_TNB"/>
    <property type="match status" value="1"/>
</dbReference>
<evidence type="ECO:0000313" key="4">
    <source>
        <dbReference type="EMBL" id="MBR8828534.1"/>
    </source>
</evidence>
<evidence type="ECO:0000256" key="2">
    <source>
        <dbReference type="ARBA" id="ARBA00023125"/>
    </source>
</evidence>
<dbReference type="GO" id="GO:0046872">
    <property type="term" value="F:metal ion binding"/>
    <property type="evidence" value="ECO:0007669"/>
    <property type="project" value="UniProtKB-KW"/>
</dbReference>
<keyword evidence="1" id="KW-0479">Metal-binding</keyword>
<dbReference type="PROSITE" id="PS00202">
    <property type="entry name" value="RUBREDOXIN"/>
    <property type="match status" value="1"/>
</dbReference>
<organism evidence="4 5">
    <name type="scientific">Gomphosphaeria aponina SAG 52.96 = DSM 107014</name>
    <dbReference type="NCBI Taxonomy" id="1521640"/>
    <lineage>
        <taxon>Bacteria</taxon>
        <taxon>Bacillati</taxon>
        <taxon>Cyanobacteriota</taxon>
        <taxon>Cyanophyceae</taxon>
        <taxon>Oscillatoriophycideae</taxon>
        <taxon>Chroococcales</taxon>
        <taxon>Gomphosphaeriaceae</taxon>
        <taxon>Gomphosphaeria</taxon>
    </lineage>
</organism>
<feature type="domain" description="Cas12f1-like TNB" evidence="3">
    <location>
        <begin position="7"/>
        <end position="28"/>
    </location>
</feature>
<sequence>MTEKIIREWTCPNCGTTHDRDGNAAINIREEGIRQIQTDGTAVSAGGDTIRPRSGRQTILAAGVSEARSLDFSRRRVGVVHSASTLQAIMEKHFPLNLLNT</sequence>
<dbReference type="InterPro" id="IPR018527">
    <property type="entry name" value="Rubredoxin_Fe_BS"/>
</dbReference>
<comment type="caution">
    <text evidence="4">The sequence shown here is derived from an EMBL/GenBank/DDBJ whole genome shotgun (WGS) entry which is preliminary data.</text>
</comment>
<evidence type="ECO:0000313" key="5">
    <source>
        <dbReference type="Proteomes" id="UP000767446"/>
    </source>
</evidence>
<protein>
    <submittedName>
        <fullName evidence="4">Transposase</fullName>
    </submittedName>
</protein>
<evidence type="ECO:0000259" key="3">
    <source>
        <dbReference type="Pfam" id="PF07282"/>
    </source>
</evidence>
<accession>A0A941GQM1</accession>
<dbReference type="InterPro" id="IPR010095">
    <property type="entry name" value="Cas12f1-like_TNB"/>
</dbReference>
<evidence type="ECO:0000256" key="1">
    <source>
        <dbReference type="ARBA" id="ARBA00022723"/>
    </source>
</evidence>
<proteinExistence type="predicted"/>
<gene>
    <name evidence="4" type="ORF">DSM107014_11655</name>
</gene>
<name>A0A941GQM1_9CHRO</name>
<dbReference type="EMBL" id="JADQBC010000075">
    <property type="protein sequence ID" value="MBR8828534.1"/>
    <property type="molecule type" value="Genomic_DNA"/>
</dbReference>
<keyword evidence="2" id="KW-0238">DNA-binding</keyword>
<reference evidence="4" key="1">
    <citation type="submission" date="2021-02" db="EMBL/GenBank/DDBJ databases">
        <title>Metagenome analyses of Stigonema ocellatum DSM 106950, Chlorogloea purpurea SAG 13.99 and Gomphosphaeria aponina DSM 107014.</title>
        <authorList>
            <person name="Marter P."/>
            <person name="Huang S."/>
        </authorList>
    </citation>
    <scope>NUCLEOTIDE SEQUENCE</scope>
    <source>
        <strain evidence="4">JP213</strain>
    </source>
</reference>
<dbReference type="GO" id="GO:0003677">
    <property type="term" value="F:DNA binding"/>
    <property type="evidence" value="ECO:0007669"/>
    <property type="project" value="UniProtKB-KW"/>
</dbReference>